<evidence type="ECO:0000313" key="3">
    <source>
        <dbReference type="Proteomes" id="UP001108240"/>
    </source>
</evidence>
<protein>
    <recommendedName>
        <fullName evidence="1">DUF4371 domain-containing protein</fullName>
    </recommendedName>
</protein>
<dbReference type="PANTHER" id="PTHR45749">
    <property type="match status" value="1"/>
</dbReference>
<dbReference type="AlphaFoldDB" id="A0A9J7XFA7"/>
<dbReference type="OMA" id="DSWDNDM"/>
<keyword evidence="3" id="KW-1185">Reference proteome</keyword>
<dbReference type="GeneTree" id="ENSGT00940000164001"/>
<proteinExistence type="predicted"/>
<evidence type="ECO:0000313" key="2">
    <source>
        <dbReference type="Ensembl" id="ENSCCRP00000106134.1"/>
    </source>
</evidence>
<dbReference type="Pfam" id="PF14291">
    <property type="entry name" value="DUF4371"/>
    <property type="match status" value="1"/>
</dbReference>
<name>A0A9J7XFA7_CYPCA</name>
<reference evidence="2" key="1">
    <citation type="submission" date="2025-08" db="UniProtKB">
        <authorList>
            <consortium name="Ensembl"/>
        </authorList>
    </citation>
    <scope>IDENTIFICATION</scope>
</reference>
<dbReference type="PANTHER" id="PTHR45749:SF28">
    <property type="entry name" value="ZINC FINGER MYM-TYPE PROTEIN 1-LIKE-RELATED"/>
    <property type="match status" value="1"/>
</dbReference>
<feature type="domain" description="DUF4371" evidence="1">
    <location>
        <begin position="139"/>
        <end position="312"/>
    </location>
</feature>
<evidence type="ECO:0000259" key="1">
    <source>
        <dbReference type="Pfam" id="PF14291"/>
    </source>
</evidence>
<reference evidence="2" key="2">
    <citation type="submission" date="2025-09" db="UniProtKB">
        <authorList>
            <consortium name="Ensembl"/>
        </authorList>
    </citation>
    <scope>IDENTIFICATION</scope>
</reference>
<dbReference type="InterPro" id="IPR012337">
    <property type="entry name" value="RNaseH-like_sf"/>
</dbReference>
<accession>A0A9J7XFA7</accession>
<dbReference type="SUPFAM" id="SSF53098">
    <property type="entry name" value="Ribonuclease H-like"/>
    <property type="match status" value="1"/>
</dbReference>
<dbReference type="Proteomes" id="UP001108240">
    <property type="component" value="Unplaced"/>
</dbReference>
<sequence length="650" mass="73608">MADGANIVDLILAKPFESVPYEEKLRIKQQGRSTPKIDLVQKIGKNNRSFQLSWYDKVNWLTGSAVTNKMYCWPCLLMKPSHGCVVWSKVGFGDLSNFDRAYKRHEKSNEHVSGCARLSCMGRIRVEHAINEGARIQVAFLNRLIDVTSLLGRQELSFRGHDESSESSNKGNYREFTETLAKYDSVLSTQFESSTVFSGMSHTIQNDLISALAATVSDQIRDEIQDAPFFGWQVDETTDIYCRAQLSVIVRYVDSAGKIQERFIGFFDVSGGRDAQSIFEILNENMQGYNFKDKLVAQTYDGAAVMASDLNGLQAKVKAIAPSAMFVHCYAHRLNLVLSQGAKCLPECRIFFASLSGFATFFSKSTKRTSFLESAGCSRLPRNAPTRWNFTSWIVSTVANNYDGLLQTFENIIADTTMDDDTLDCAKGFVRKLEDFEFVFMLYTYEQIFSETDVVFDIVQQRAMDVLYCKNRIESLLAFVKEKRSEGAFQAIYAKIADLTSDPRDEPMRKNLYMAILDNILEQIPRRFSNLESMLFLELVNPGKFDDMRQVFPEEAFQSVLKSYGHHFDSGRLRSELQVLYSDHDLQGNRGKLLATIGATSAGVERSFSCLKRLKSYTRNTMGQGRLSSLALLAIERTLVNEPEFIHNVM</sequence>
<organism evidence="2 3">
    <name type="scientific">Cyprinus carpio carpio</name>
    <dbReference type="NCBI Taxonomy" id="630221"/>
    <lineage>
        <taxon>Eukaryota</taxon>
        <taxon>Metazoa</taxon>
        <taxon>Chordata</taxon>
        <taxon>Craniata</taxon>
        <taxon>Vertebrata</taxon>
        <taxon>Euteleostomi</taxon>
        <taxon>Actinopterygii</taxon>
        <taxon>Neopterygii</taxon>
        <taxon>Teleostei</taxon>
        <taxon>Ostariophysi</taxon>
        <taxon>Cypriniformes</taxon>
        <taxon>Cyprinidae</taxon>
        <taxon>Cyprininae</taxon>
        <taxon>Cyprinus</taxon>
    </lineage>
</organism>
<dbReference type="Ensembl" id="ENSCCRT00000114791.1">
    <property type="protein sequence ID" value="ENSCCRP00000106134.1"/>
    <property type="gene ID" value="ENSCCRG00000059307.1"/>
</dbReference>
<dbReference type="InterPro" id="IPR025398">
    <property type="entry name" value="DUF4371"/>
</dbReference>